<comment type="caution">
    <text evidence="2">The sequence shown here is derived from an EMBL/GenBank/DDBJ whole genome shotgun (WGS) entry which is preliminary data.</text>
</comment>
<reference evidence="3" key="1">
    <citation type="journal article" date="2019" name="Int. J. Syst. Evol. Microbiol.">
        <title>The Global Catalogue of Microorganisms (GCM) 10K type strain sequencing project: providing services to taxonomists for standard genome sequencing and annotation.</title>
        <authorList>
            <consortium name="The Broad Institute Genomics Platform"/>
            <consortium name="The Broad Institute Genome Sequencing Center for Infectious Disease"/>
            <person name="Wu L."/>
            <person name="Ma J."/>
        </authorList>
    </citation>
    <scope>NUCLEOTIDE SEQUENCE [LARGE SCALE GENOMIC DNA]</scope>
    <source>
        <strain evidence="3">CGMCC 1.15353</strain>
    </source>
</reference>
<dbReference type="EMBL" id="BMIN01000010">
    <property type="protein sequence ID" value="GGD15752.1"/>
    <property type="molecule type" value="Genomic_DNA"/>
</dbReference>
<keyword evidence="1" id="KW-0812">Transmembrane</keyword>
<name>A0ABQ1Q7P5_9BACI</name>
<gene>
    <name evidence="2" type="ORF">GCM10011389_24340</name>
</gene>
<evidence type="ECO:0000313" key="3">
    <source>
        <dbReference type="Proteomes" id="UP000642571"/>
    </source>
</evidence>
<keyword evidence="1" id="KW-1133">Transmembrane helix</keyword>
<accession>A0ABQ1Q7P5</accession>
<feature type="transmembrane region" description="Helical" evidence="1">
    <location>
        <begin position="6"/>
        <end position="22"/>
    </location>
</feature>
<dbReference type="Proteomes" id="UP000642571">
    <property type="component" value="Unassembled WGS sequence"/>
</dbReference>
<proteinExistence type="predicted"/>
<protein>
    <recommendedName>
        <fullName evidence="4">Ribosomal protein L7/L12 C-terminal domain-containing protein</fullName>
    </recommendedName>
</protein>
<keyword evidence="1" id="KW-0472">Membrane</keyword>
<evidence type="ECO:0008006" key="4">
    <source>
        <dbReference type="Google" id="ProtNLM"/>
    </source>
</evidence>
<evidence type="ECO:0000313" key="2">
    <source>
        <dbReference type="EMBL" id="GGD15752.1"/>
    </source>
</evidence>
<organism evidence="2 3">
    <name type="scientific">Pontibacillus salipaludis</name>
    <dbReference type="NCBI Taxonomy" id="1697394"/>
    <lineage>
        <taxon>Bacteria</taxon>
        <taxon>Bacillati</taxon>
        <taxon>Bacillota</taxon>
        <taxon>Bacilli</taxon>
        <taxon>Bacillales</taxon>
        <taxon>Bacillaceae</taxon>
        <taxon>Pontibacillus</taxon>
    </lineage>
</organism>
<evidence type="ECO:0000256" key="1">
    <source>
        <dbReference type="SAM" id="Phobius"/>
    </source>
</evidence>
<sequence>MNIVTVIVLLFIIFGIVVMGNLKKVDKEYKQVKNKVDRIKRDVDVSEPEVNEELRTLIQKGEEVKAVKRARQALGLSLLEGKQYVDVLNRETE</sequence>
<keyword evidence="3" id="KW-1185">Reference proteome</keyword>
<dbReference type="RefSeq" id="WP_188654112.1">
    <property type="nucleotide sequence ID" value="NZ_BMIN01000010.1"/>
</dbReference>